<protein>
    <submittedName>
        <fullName evidence="2">Uncharacterized protein</fullName>
    </submittedName>
</protein>
<dbReference type="EMBL" id="JAYMYS010000009">
    <property type="protein sequence ID" value="KAK7380692.1"/>
    <property type="molecule type" value="Genomic_DNA"/>
</dbReference>
<keyword evidence="3" id="KW-1185">Reference proteome</keyword>
<dbReference type="PANTHER" id="PTHR31549">
    <property type="entry name" value="PROTEIN, PUTATIVE (DUF247)-RELATED-RELATED"/>
    <property type="match status" value="1"/>
</dbReference>
<evidence type="ECO:0000313" key="3">
    <source>
        <dbReference type="Proteomes" id="UP001386955"/>
    </source>
</evidence>
<keyword evidence="1" id="KW-0472">Membrane</keyword>
<sequence>MWASTYIQSISSTHNNSGQTLLHLFKAIVDNFATLKPLFEEELFTNNKSFSNYQEQGFRTMEEKICWMLFVDGCALLHILQHAKLDPRHEMNIKIDQLVLVMLDVLLLENQLPFALLKLLWRKEEKELIEAMKEFLKCHHWATDDGNNYVKIEIKTPPTHLLDLQRSIILYRDNNNKKNETPNYFTLPTELWDWLVHKMKRLAQLCTRKSDLTQTDPIAQPDPMVTYRNIMELKEAGIYLSSTKTRRPADISFSYGWICSELKLPEIIVDDTTAATVLNLIAYEMCPDFENDYGICSYVSFLDSLIDHPNDVKALRSKQILLNSLGSDEEVATLFNTLSTDLVPDMRIYKNVRAKIEKHYSDKGRTWLALLYHTYFSNPWAIIAFHAAVVVLALAFIQTWYAINPPK</sequence>
<feature type="transmembrane region" description="Helical" evidence="1">
    <location>
        <begin position="380"/>
        <end position="403"/>
    </location>
</feature>
<keyword evidence="1" id="KW-1133">Transmembrane helix</keyword>
<dbReference type="AlphaFoldDB" id="A0AAN9P0P7"/>
<dbReference type="Proteomes" id="UP001386955">
    <property type="component" value="Unassembled WGS sequence"/>
</dbReference>
<organism evidence="2 3">
    <name type="scientific">Psophocarpus tetragonolobus</name>
    <name type="common">Winged bean</name>
    <name type="synonym">Dolichos tetragonolobus</name>
    <dbReference type="NCBI Taxonomy" id="3891"/>
    <lineage>
        <taxon>Eukaryota</taxon>
        <taxon>Viridiplantae</taxon>
        <taxon>Streptophyta</taxon>
        <taxon>Embryophyta</taxon>
        <taxon>Tracheophyta</taxon>
        <taxon>Spermatophyta</taxon>
        <taxon>Magnoliopsida</taxon>
        <taxon>eudicotyledons</taxon>
        <taxon>Gunneridae</taxon>
        <taxon>Pentapetalae</taxon>
        <taxon>rosids</taxon>
        <taxon>fabids</taxon>
        <taxon>Fabales</taxon>
        <taxon>Fabaceae</taxon>
        <taxon>Papilionoideae</taxon>
        <taxon>50 kb inversion clade</taxon>
        <taxon>NPAAA clade</taxon>
        <taxon>indigoferoid/millettioid clade</taxon>
        <taxon>Phaseoleae</taxon>
        <taxon>Psophocarpus</taxon>
    </lineage>
</organism>
<name>A0AAN9P0P7_PSOTE</name>
<accession>A0AAN9P0P7</accession>
<keyword evidence="1" id="KW-0812">Transmembrane</keyword>
<dbReference type="InterPro" id="IPR004158">
    <property type="entry name" value="DUF247_pln"/>
</dbReference>
<dbReference type="Pfam" id="PF03140">
    <property type="entry name" value="DUF247"/>
    <property type="match status" value="1"/>
</dbReference>
<comment type="caution">
    <text evidence="2">The sequence shown here is derived from an EMBL/GenBank/DDBJ whole genome shotgun (WGS) entry which is preliminary data.</text>
</comment>
<dbReference type="PANTHER" id="PTHR31549:SF191">
    <property type="entry name" value="DUF247 DOMAIN PROTEIN"/>
    <property type="match status" value="1"/>
</dbReference>
<evidence type="ECO:0000256" key="1">
    <source>
        <dbReference type="SAM" id="Phobius"/>
    </source>
</evidence>
<reference evidence="2 3" key="1">
    <citation type="submission" date="2024-01" db="EMBL/GenBank/DDBJ databases">
        <title>The genomes of 5 underutilized Papilionoideae crops provide insights into root nodulation and disease resistanc.</title>
        <authorList>
            <person name="Jiang F."/>
        </authorList>
    </citation>
    <scope>NUCLEOTIDE SEQUENCE [LARGE SCALE GENOMIC DNA]</scope>
    <source>
        <strain evidence="2">DUOXIRENSHENG_FW03</strain>
        <tissue evidence="2">Leaves</tissue>
    </source>
</reference>
<proteinExistence type="predicted"/>
<gene>
    <name evidence="2" type="ORF">VNO78_33207</name>
</gene>
<evidence type="ECO:0000313" key="2">
    <source>
        <dbReference type="EMBL" id="KAK7380692.1"/>
    </source>
</evidence>